<evidence type="ECO:0000313" key="2">
    <source>
        <dbReference type="EMBL" id="GAU94596.1"/>
    </source>
</evidence>
<evidence type="ECO:0000256" key="1">
    <source>
        <dbReference type="SAM" id="MobiDB-lite"/>
    </source>
</evidence>
<evidence type="ECO:0000313" key="3">
    <source>
        <dbReference type="Proteomes" id="UP000186922"/>
    </source>
</evidence>
<organism evidence="2 3">
    <name type="scientific">Ramazzottius varieornatus</name>
    <name type="common">Water bear</name>
    <name type="synonym">Tardigrade</name>
    <dbReference type="NCBI Taxonomy" id="947166"/>
    <lineage>
        <taxon>Eukaryota</taxon>
        <taxon>Metazoa</taxon>
        <taxon>Ecdysozoa</taxon>
        <taxon>Tardigrada</taxon>
        <taxon>Eutardigrada</taxon>
        <taxon>Parachela</taxon>
        <taxon>Hypsibioidea</taxon>
        <taxon>Ramazzottiidae</taxon>
        <taxon>Ramazzottius</taxon>
    </lineage>
</organism>
<proteinExistence type="predicted"/>
<reference evidence="2 3" key="1">
    <citation type="journal article" date="2016" name="Nat. Commun.">
        <title>Extremotolerant tardigrade genome and improved radiotolerance of human cultured cells by tardigrade-unique protein.</title>
        <authorList>
            <person name="Hashimoto T."/>
            <person name="Horikawa D.D."/>
            <person name="Saito Y."/>
            <person name="Kuwahara H."/>
            <person name="Kozuka-Hata H."/>
            <person name="Shin-I T."/>
            <person name="Minakuchi Y."/>
            <person name="Ohishi K."/>
            <person name="Motoyama A."/>
            <person name="Aizu T."/>
            <person name="Enomoto A."/>
            <person name="Kondo K."/>
            <person name="Tanaka S."/>
            <person name="Hara Y."/>
            <person name="Koshikawa S."/>
            <person name="Sagara H."/>
            <person name="Miura T."/>
            <person name="Yokobori S."/>
            <person name="Miyagawa K."/>
            <person name="Suzuki Y."/>
            <person name="Kubo T."/>
            <person name="Oyama M."/>
            <person name="Kohara Y."/>
            <person name="Fujiyama A."/>
            <person name="Arakawa K."/>
            <person name="Katayama T."/>
            <person name="Toyoda A."/>
            <person name="Kunieda T."/>
        </authorList>
    </citation>
    <scope>NUCLEOTIDE SEQUENCE [LARGE SCALE GENOMIC DNA]</scope>
    <source>
        <strain evidence="2 3">YOKOZUNA-1</strain>
    </source>
</reference>
<comment type="caution">
    <text evidence="2">The sequence shown here is derived from an EMBL/GenBank/DDBJ whole genome shotgun (WGS) entry which is preliminary data.</text>
</comment>
<accession>A0A1D1UY56</accession>
<keyword evidence="3" id="KW-1185">Reference proteome</keyword>
<feature type="region of interest" description="Disordered" evidence="1">
    <location>
        <begin position="1"/>
        <end position="26"/>
    </location>
</feature>
<dbReference type="EMBL" id="BDGG01000002">
    <property type="protein sequence ID" value="GAU94596.1"/>
    <property type="molecule type" value="Genomic_DNA"/>
</dbReference>
<gene>
    <name evidence="2" type="primary">RvY_06338-1</name>
    <name evidence="2" type="synonym">RvY_06338.1</name>
    <name evidence="2" type="ORF">RvY_06338</name>
</gene>
<sequence length="63" mass="6863">MSKINGGTDVTKVSPSHQELTHDQHEKSAVARVLRLIVGLDFSSVSTSLYRGLHCNESLHSGM</sequence>
<protein>
    <submittedName>
        <fullName evidence="2">Uncharacterized protein</fullName>
    </submittedName>
</protein>
<dbReference type="Proteomes" id="UP000186922">
    <property type="component" value="Unassembled WGS sequence"/>
</dbReference>
<name>A0A1D1UY56_RAMVA</name>
<dbReference type="AlphaFoldDB" id="A0A1D1UY56"/>